<proteinExistence type="predicted"/>
<evidence type="ECO:0000313" key="1">
    <source>
        <dbReference type="EMBL" id="AWN35958.1"/>
    </source>
</evidence>
<accession>A0A2U8VR52</accession>
<dbReference type="RefSeq" id="WP_109951070.1">
    <property type="nucleotide sequence ID" value="NZ_CP029551.1"/>
</dbReference>
<dbReference type="EMBL" id="CP029551">
    <property type="protein sequence ID" value="AWN35958.1"/>
    <property type="molecule type" value="Genomic_DNA"/>
</dbReference>
<evidence type="ECO:0008006" key="3">
    <source>
        <dbReference type="Google" id="ProtNLM"/>
    </source>
</evidence>
<sequence>MHGDVFLLERPDQPVQRAARIPLGDTRGRNEAWLRNTLFAHPDALPVADIDPAFGPLLPLCREMRTEAGPLDIAFINPHGYLTLVECKLWRNPEARRKVVAQILDYARAITRWSYADLQRQVSMASGRKGNLPFEVARAHNPSLEEHRFADAVVRAMRSGRFLLLIAGDGIREDVGALAELVNRNAASGFSLGLVEVALYELGGDALAIQPRVTARTHLIERQVVLLRGDGGSLGEDRIEDRPSFASAAMPASGGQEEAVGVPETGAAGRNALLKAEYERWWQPVAQMRFDDPEQPSPEVRWPNHVRASLPWPNLWITAYRDARVCGVFLAGHQEARREFLVRAEGEIDGWGTILPEGTSVEPPGDADAGSISTRRTHASFMNDDENRAWLMTVLNGYVNVLRPRAKRLA</sequence>
<gene>
    <name evidence="1" type="ORF">DK427_09625</name>
</gene>
<dbReference type="KEGG" id="meti:DK427_09625"/>
<dbReference type="OrthoDB" id="506280at2"/>
<dbReference type="Proteomes" id="UP000246058">
    <property type="component" value="Chromosome"/>
</dbReference>
<evidence type="ECO:0000313" key="2">
    <source>
        <dbReference type="Proteomes" id="UP000246058"/>
    </source>
</evidence>
<protein>
    <recommendedName>
        <fullName evidence="3">DUF4268 domain-containing protein</fullName>
    </recommendedName>
</protein>
<dbReference type="AlphaFoldDB" id="A0A2U8VR52"/>
<name>A0A2U8VR52_9HYPH</name>
<dbReference type="InterPro" id="IPR011856">
    <property type="entry name" value="tRNA_endonuc-like_dom_sf"/>
</dbReference>
<keyword evidence="2" id="KW-1185">Reference proteome</keyword>
<reference evidence="1 2" key="1">
    <citation type="submission" date="2018-05" db="EMBL/GenBank/DDBJ databases">
        <title>Complete Genome Sequence of Methylobacterium sp. 17Sr1-43.</title>
        <authorList>
            <person name="Srinivasan S."/>
        </authorList>
    </citation>
    <scope>NUCLEOTIDE SEQUENCE [LARGE SCALE GENOMIC DNA]</scope>
    <source>
        <strain evidence="1 2">17Sr1-43</strain>
    </source>
</reference>
<dbReference type="Gene3D" id="3.40.1350.10">
    <property type="match status" value="1"/>
</dbReference>
<dbReference type="GO" id="GO:0003676">
    <property type="term" value="F:nucleic acid binding"/>
    <property type="evidence" value="ECO:0007669"/>
    <property type="project" value="InterPro"/>
</dbReference>
<organism evidence="1 2">
    <name type="scientific">Methylobacterium radiodurans</name>
    <dbReference type="NCBI Taxonomy" id="2202828"/>
    <lineage>
        <taxon>Bacteria</taxon>
        <taxon>Pseudomonadati</taxon>
        <taxon>Pseudomonadota</taxon>
        <taxon>Alphaproteobacteria</taxon>
        <taxon>Hyphomicrobiales</taxon>
        <taxon>Methylobacteriaceae</taxon>
        <taxon>Methylobacterium</taxon>
    </lineage>
</organism>